<reference evidence="2" key="1">
    <citation type="submission" date="2024-06" db="EMBL/GenBank/DDBJ databases">
        <title>The genome sequences of Kitasatospora sp. strain HUAS MG31.</title>
        <authorList>
            <person name="Mo P."/>
        </authorList>
    </citation>
    <scope>NUCLEOTIDE SEQUENCE</scope>
    <source>
        <strain evidence="2">HUAS MG31</strain>
    </source>
</reference>
<evidence type="ECO:0000313" key="2">
    <source>
        <dbReference type="EMBL" id="XCM83069.1"/>
    </source>
</evidence>
<protein>
    <submittedName>
        <fullName evidence="2">Uncharacterized protein</fullName>
    </submittedName>
</protein>
<feature type="region of interest" description="Disordered" evidence="1">
    <location>
        <begin position="1"/>
        <end position="28"/>
    </location>
</feature>
<name>A0AAU8K6W5_9ACTN</name>
<proteinExistence type="predicted"/>
<accession>A0AAU8K6W5</accession>
<dbReference type="AlphaFoldDB" id="A0AAU8K6W5"/>
<gene>
    <name evidence="2" type="ORF">ABWK59_31160</name>
</gene>
<dbReference type="KEGG" id="kcm:ABWK59_31160"/>
<dbReference type="RefSeq" id="WP_354644004.1">
    <property type="nucleotide sequence ID" value="NZ_CP159872.1"/>
</dbReference>
<evidence type="ECO:0000256" key="1">
    <source>
        <dbReference type="SAM" id="MobiDB-lite"/>
    </source>
</evidence>
<dbReference type="EMBL" id="CP159872">
    <property type="protein sequence ID" value="XCM83069.1"/>
    <property type="molecule type" value="Genomic_DNA"/>
</dbReference>
<organism evidence="2">
    <name type="scientific">Kitasatospora camelliae</name>
    <dbReference type="NCBI Taxonomy" id="3156397"/>
    <lineage>
        <taxon>Bacteria</taxon>
        <taxon>Bacillati</taxon>
        <taxon>Actinomycetota</taxon>
        <taxon>Actinomycetes</taxon>
        <taxon>Kitasatosporales</taxon>
        <taxon>Streptomycetaceae</taxon>
        <taxon>Kitasatospora</taxon>
    </lineage>
</organism>
<sequence>MRRTPESALPDRGKRERPRPVAPRRLTSTGRGAFVGFSSWEVLHVLARALTLARPPRAAALPQAGYRNARSAVVAHPLR</sequence>